<accession>A0A6J4NKG8</accession>
<feature type="region of interest" description="Disordered" evidence="1">
    <location>
        <begin position="1"/>
        <end position="103"/>
    </location>
</feature>
<evidence type="ECO:0000313" key="2">
    <source>
        <dbReference type="EMBL" id="CAA9390703.1"/>
    </source>
</evidence>
<feature type="compositionally biased region" description="Low complexity" evidence="1">
    <location>
        <begin position="175"/>
        <end position="190"/>
    </location>
</feature>
<organism evidence="2">
    <name type="scientific">uncultured Nocardioides sp</name>
    <dbReference type="NCBI Taxonomy" id="198441"/>
    <lineage>
        <taxon>Bacteria</taxon>
        <taxon>Bacillati</taxon>
        <taxon>Actinomycetota</taxon>
        <taxon>Actinomycetes</taxon>
        <taxon>Propionibacteriales</taxon>
        <taxon>Nocardioidaceae</taxon>
        <taxon>Nocardioides</taxon>
        <taxon>environmental samples</taxon>
    </lineage>
</organism>
<feature type="non-terminal residue" evidence="2">
    <location>
        <position position="1"/>
    </location>
</feature>
<dbReference type="AlphaFoldDB" id="A0A6J4NKG8"/>
<feature type="compositionally biased region" description="Basic residues" evidence="1">
    <location>
        <begin position="53"/>
        <end position="66"/>
    </location>
</feature>
<feature type="compositionally biased region" description="Basic residues" evidence="1">
    <location>
        <begin position="11"/>
        <end position="22"/>
    </location>
</feature>
<sequence>ALGAETGHAGRCGRRRGPHGPHRPGSSDRVRARGRRGDRAHQRLSGSDPGRWMVRRRAGRLHRRPPAGRDRGRPSLPALRRRGPRLPRERLRHLDARARPERRPCRPWARCADGECQVRHPGARGPGRPGGPPDLARLHARPAQLPDGLHAGRAARPGAARRPHADLLRPRRLRGAPGRPQRGLPRLPQLQRDRRGQLDHVHGRRLARPQRPVLRAARPGPRRSRGGLRLHPRVHPRPVGRGGPRGLRRVRRHPAGPPRAWPGDQPARPHAERRQGGGVRHLEPGRRHRQPDRGTRDLRARRLLGALPTGQLRAGRV</sequence>
<feature type="compositionally biased region" description="Basic and acidic residues" evidence="1">
    <location>
        <begin position="191"/>
        <end position="201"/>
    </location>
</feature>
<proteinExistence type="predicted"/>
<feature type="non-terminal residue" evidence="2">
    <location>
        <position position="317"/>
    </location>
</feature>
<dbReference type="EMBL" id="CADCUN010000164">
    <property type="protein sequence ID" value="CAA9390703.1"/>
    <property type="molecule type" value="Genomic_DNA"/>
</dbReference>
<protein>
    <submittedName>
        <fullName evidence="2">Uncharacterized protein</fullName>
    </submittedName>
</protein>
<reference evidence="2" key="1">
    <citation type="submission" date="2020-02" db="EMBL/GenBank/DDBJ databases">
        <authorList>
            <person name="Meier V. D."/>
        </authorList>
    </citation>
    <scope>NUCLEOTIDE SEQUENCE</scope>
    <source>
        <strain evidence="2">AVDCRST_MAG60</strain>
    </source>
</reference>
<feature type="compositionally biased region" description="Basic and acidic residues" evidence="1">
    <location>
        <begin position="25"/>
        <end position="41"/>
    </location>
</feature>
<name>A0A6J4NKG8_9ACTN</name>
<feature type="region of interest" description="Disordered" evidence="1">
    <location>
        <begin position="147"/>
        <end position="317"/>
    </location>
</feature>
<evidence type="ECO:0000256" key="1">
    <source>
        <dbReference type="SAM" id="MobiDB-lite"/>
    </source>
</evidence>
<feature type="compositionally biased region" description="Basic residues" evidence="1">
    <location>
        <begin position="220"/>
        <end position="238"/>
    </location>
</feature>
<feature type="compositionally biased region" description="Low complexity" evidence="1">
    <location>
        <begin position="151"/>
        <end position="160"/>
    </location>
</feature>
<gene>
    <name evidence="2" type="ORF">AVDCRST_MAG60-1514</name>
</gene>
<feature type="compositionally biased region" description="Basic and acidic residues" evidence="1">
    <location>
        <begin position="267"/>
        <end position="300"/>
    </location>
</feature>
<feature type="compositionally biased region" description="Basic and acidic residues" evidence="1">
    <location>
        <begin position="86"/>
        <end position="103"/>
    </location>
</feature>